<evidence type="ECO:0000313" key="8">
    <source>
        <dbReference type="Proteomes" id="UP000656804"/>
    </source>
</evidence>
<dbReference type="EMBL" id="JADIVZ010000013">
    <property type="protein sequence ID" value="MBF4163655.1"/>
    <property type="molecule type" value="Genomic_DNA"/>
</dbReference>
<dbReference type="Gene3D" id="1.10.287.130">
    <property type="match status" value="1"/>
</dbReference>
<evidence type="ECO:0000256" key="4">
    <source>
        <dbReference type="ARBA" id="ARBA00022553"/>
    </source>
</evidence>
<name>A0A930Y7P8_9ACTN</name>
<keyword evidence="5 7" id="KW-0418">Kinase</keyword>
<evidence type="ECO:0000256" key="5">
    <source>
        <dbReference type="ARBA" id="ARBA00022777"/>
    </source>
</evidence>
<dbReference type="InterPro" id="IPR003661">
    <property type="entry name" value="HisK_dim/P_dom"/>
</dbReference>
<feature type="domain" description="Histidine kinase" evidence="6">
    <location>
        <begin position="78"/>
        <end position="275"/>
    </location>
</feature>
<dbReference type="SMART" id="SM00387">
    <property type="entry name" value="HATPase_c"/>
    <property type="match status" value="1"/>
</dbReference>
<dbReference type="SUPFAM" id="SSF47384">
    <property type="entry name" value="Homodimeric domain of signal transducing histidine kinase"/>
    <property type="match status" value="1"/>
</dbReference>
<evidence type="ECO:0000256" key="2">
    <source>
        <dbReference type="ARBA" id="ARBA00004236"/>
    </source>
</evidence>
<dbReference type="InterPro" id="IPR005467">
    <property type="entry name" value="His_kinase_dom"/>
</dbReference>
<keyword evidence="4" id="KW-0597">Phosphoprotein</keyword>
<sequence>MEKPSVLPGGWSAPEDPRVVAVLAVLAGETSPEVAERLGFEQALLDRWVGGFIEAGAAHLTNRPDDLVAAQRDRFLTAFSHELRTPLARARGWASMLAEGEVPAERAVTAVTRLVNALEVLSHRVDDAQYLATAALGRLSVTPQVSRVGSLVDGLPLGCIEAMDAAVEVVGDRGMLARVLRDLWDAAGLVEPARRTIEVEPGDSMVEVKVVRRGPPIPPWLLTALFEPFDHNDDSTGVTVGLYLARALVVANGGTIGVEQDDTTTVFWVRLVAPDASAPTPEDPPCLSSSPVAT</sequence>
<keyword evidence="8" id="KW-1185">Reference proteome</keyword>
<dbReference type="GO" id="GO:0000155">
    <property type="term" value="F:phosphorelay sensor kinase activity"/>
    <property type="evidence" value="ECO:0007669"/>
    <property type="project" value="InterPro"/>
</dbReference>
<dbReference type="AlphaFoldDB" id="A0A930Y7P8"/>
<protein>
    <recommendedName>
        <fullName evidence="3">histidine kinase</fullName>
        <ecNumber evidence="3">2.7.13.3</ecNumber>
    </recommendedName>
</protein>
<dbReference type="Proteomes" id="UP000656804">
    <property type="component" value="Unassembled WGS sequence"/>
</dbReference>
<dbReference type="InterPro" id="IPR003594">
    <property type="entry name" value="HATPase_dom"/>
</dbReference>
<accession>A0A930Y7P8</accession>
<gene>
    <name evidence="7" type="ORF">ISG29_18380</name>
</gene>
<dbReference type="InterPro" id="IPR036890">
    <property type="entry name" value="HATPase_C_sf"/>
</dbReference>
<evidence type="ECO:0000256" key="3">
    <source>
        <dbReference type="ARBA" id="ARBA00012438"/>
    </source>
</evidence>
<dbReference type="Pfam" id="PF02518">
    <property type="entry name" value="HATPase_c"/>
    <property type="match status" value="1"/>
</dbReference>
<evidence type="ECO:0000259" key="6">
    <source>
        <dbReference type="PROSITE" id="PS50109"/>
    </source>
</evidence>
<proteinExistence type="predicted"/>
<dbReference type="GO" id="GO:0005886">
    <property type="term" value="C:plasma membrane"/>
    <property type="evidence" value="ECO:0007669"/>
    <property type="project" value="UniProtKB-SubCell"/>
</dbReference>
<dbReference type="SUPFAM" id="SSF55874">
    <property type="entry name" value="ATPase domain of HSP90 chaperone/DNA topoisomerase II/histidine kinase"/>
    <property type="match status" value="1"/>
</dbReference>
<dbReference type="PANTHER" id="PTHR43547:SF2">
    <property type="entry name" value="HYBRID SIGNAL TRANSDUCTION HISTIDINE KINASE C"/>
    <property type="match status" value="1"/>
</dbReference>
<comment type="caution">
    <text evidence="7">The sequence shown here is derived from an EMBL/GenBank/DDBJ whole genome shotgun (WGS) entry which is preliminary data.</text>
</comment>
<organism evidence="7 8">
    <name type="scientific">Nocardioides acrostichi</name>
    <dbReference type="NCBI Taxonomy" id="2784339"/>
    <lineage>
        <taxon>Bacteria</taxon>
        <taxon>Bacillati</taxon>
        <taxon>Actinomycetota</taxon>
        <taxon>Actinomycetes</taxon>
        <taxon>Propionibacteriales</taxon>
        <taxon>Nocardioidaceae</taxon>
        <taxon>Nocardioides</taxon>
    </lineage>
</organism>
<dbReference type="RefSeq" id="WP_194504904.1">
    <property type="nucleotide sequence ID" value="NZ_JADIVZ010000013.1"/>
</dbReference>
<comment type="subcellular location">
    <subcellularLocation>
        <location evidence="2">Cell membrane</location>
    </subcellularLocation>
</comment>
<dbReference type="CDD" id="cd00082">
    <property type="entry name" value="HisKA"/>
    <property type="match status" value="1"/>
</dbReference>
<dbReference type="PROSITE" id="PS50109">
    <property type="entry name" value="HIS_KIN"/>
    <property type="match status" value="1"/>
</dbReference>
<dbReference type="InterPro" id="IPR036097">
    <property type="entry name" value="HisK_dim/P_sf"/>
</dbReference>
<evidence type="ECO:0000256" key="1">
    <source>
        <dbReference type="ARBA" id="ARBA00000085"/>
    </source>
</evidence>
<dbReference type="Gene3D" id="3.30.565.10">
    <property type="entry name" value="Histidine kinase-like ATPase, C-terminal domain"/>
    <property type="match status" value="1"/>
</dbReference>
<reference evidence="7" key="1">
    <citation type="submission" date="2020-11" db="EMBL/GenBank/DDBJ databases">
        <title>Nocardioides sp. CBS4Y-1, whole genome shotgun sequence.</title>
        <authorList>
            <person name="Tuo L."/>
        </authorList>
    </citation>
    <scope>NUCLEOTIDE SEQUENCE</scope>
    <source>
        <strain evidence="7">CBS4Y-1</strain>
    </source>
</reference>
<dbReference type="SMART" id="SM00388">
    <property type="entry name" value="HisKA"/>
    <property type="match status" value="1"/>
</dbReference>
<evidence type="ECO:0000313" key="7">
    <source>
        <dbReference type="EMBL" id="MBF4163655.1"/>
    </source>
</evidence>
<dbReference type="EC" id="2.7.13.3" evidence="3"/>
<dbReference type="Pfam" id="PF00512">
    <property type="entry name" value="HisKA"/>
    <property type="match status" value="1"/>
</dbReference>
<comment type="catalytic activity">
    <reaction evidence="1">
        <text>ATP + protein L-histidine = ADP + protein N-phospho-L-histidine.</text>
        <dbReference type="EC" id="2.7.13.3"/>
    </reaction>
</comment>
<dbReference type="PANTHER" id="PTHR43547">
    <property type="entry name" value="TWO-COMPONENT HISTIDINE KINASE"/>
    <property type="match status" value="1"/>
</dbReference>
<keyword evidence="5 7" id="KW-0808">Transferase</keyword>